<dbReference type="Pfam" id="PF11014">
    <property type="entry name" value="DUF2852"/>
    <property type="match status" value="1"/>
</dbReference>
<dbReference type="AlphaFoldDB" id="A0A9J6PDC4"/>
<reference evidence="3" key="1">
    <citation type="submission" date="2022-06" db="EMBL/GenBank/DDBJ databases">
        <title>Isolation and Genomics of Futiania mangrovii gen. nov., sp. nov., a Rare and Metabolically-versatile member in the Class Alphaproteobacteria.</title>
        <authorList>
            <person name="Liu L."/>
            <person name="Huang W.-C."/>
            <person name="Pan J."/>
            <person name="Li J."/>
            <person name="Huang Y."/>
            <person name="Du H."/>
            <person name="Liu Y."/>
            <person name="Li M."/>
        </authorList>
    </citation>
    <scope>NUCLEOTIDE SEQUENCE</scope>
    <source>
        <strain evidence="3">FT118</strain>
    </source>
</reference>
<accession>A0A9J6PDC4</accession>
<sequence length="156" mass="18103">MRSPKEVLIQARDWLDGHGKLAWIGAMVLGFVLFWPIGLALLVYMMGTNRMWSCSKERRAWRHERRGMRMQNTGNVAFDTYREETLKRLEEEQAAFEAFLDQLRKAKDQAEFDQFMAARRAGTAPAPRREEPRDDTGREDWGREDRGYPGAAPQPA</sequence>
<feature type="compositionally biased region" description="Low complexity" evidence="1">
    <location>
        <begin position="117"/>
        <end position="126"/>
    </location>
</feature>
<evidence type="ECO:0000256" key="2">
    <source>
        <dbReference type="SAM" id="Phobius"/>
    </source>
</evidence>
<proteinExistence type="predicted"/>
<dbReference type="InterPro" id="IPR021273">
    <property type="entry name" value="DUF2852"/>
</dbReference>
<keyword evidence="2" id="KW-0812">Transmembrane</keyword>
<dbReference type="EMBL" id="JAMZFT010000003">
    <property type="protein sequence ID" value="MCP1337389.1"/>
    <property type="molecule type" value="Genomic_DNA"/>
</dbReference>
<evidence type="ECO:0000256" key="1">
    <source>
        <dbReference type="SAM" id="MobiDB-lite"/>
    </source>
</evidence>
<feature type="transmembrane region" description="Helical" evidence="2">
    <location>
        <begin position="21"/>
        <end position="46"/>
    </location>
</feature>
<gene>
    <name evidence="3" type="ORF">NJQ99_13285</name>
</gene>
<evidence type="ECO:0000313" key="4">
    <source>
        <dbReference type="Proteomes" id="UP001055804"/>
    </source>
</evidence>
<organism evidence="3 4">
    <name type="scientific">Futiania mangrovi</name>
    <dbReference type="NCBI Taxonomy" id="2959716"/>
    <lineage>
        <taxon>Bacteria</taxon>
        <taxon>Pseudomonadati</taxon>
        <taxon>Pseudomonadota</taxon>
        <taxon>Alphaproteobacteria</taxon>
        <taxon>Futianiales</taxon>
        <taxon>Futianiaceae</taxon>
        <taxon>Futiania</taxon>
    </lineage>
</organism>
<dbReference type="RefSeq" id="WP_269333357.1">
    <property type="nucleotide sequence ID" value="NZ_JAMZFT010000003.1"/>
</dbReference>
<protein>
    <submittedName>
        <fullName evidence="3">DUF2852 domain-containing protein</fullName>
    </submittedName>
</protein>
<feature type="compositionally biased region" description="Basic and acidic residues" evidence="1">
    <location>
        <begin position="127"/>
        <end position="147"/>
    </location>
</feature>
<feature type="region of interest" description="Disordered" evidence="1">
    <location>
        <begin position="114"/>
        <end position="156"/>
    </location>
</feature>
<keyword evidence="2" id="KW-1133">Transmembrane helix</keyword>
<keyword evidence="4" id="KW-1185">Reference proteome</keyword>
<dbReference type="Proteomes" id="UP001055804">
    <property type="component" value="Unassembled WGS sequence"/>
</dbReference>
<keyword evidence="2" id="KW-0472">Membrane</keyword>
<comment type="caution">
    <text evidence="3">The sequence shown here is derived from an EMBL/GenBank/DDBJ whole genome shotgun (WGS) entry which is preliminary data.</text>
</comment>
<name>A0A9J6PDC4_9PROT</name>
<evidence type="ECO:0000313" key="3">
    <source>
        <dbReference type="EMBL" id="MCP1337389.1"/>
    </source>
</evidence>